<dbReference type="EMBL" id="AAXW01000074">
    <property type="protein sequence ID" value="EAZ88623.1"/>
    <property type="molecule type" value="Genomic_DNA"/>
</dbReference>
<comment type="caution">
    <text evidence="1">The sequence shown here is derived from an EMBL/GenBank/DDBJ whole genome shotgun (WGS) entry which is preliminary data.</text>
</comment>
<dbReference type="OrthoDB" id="9934658at2"/>
<evidence type="ECO:0000313" key="1">
    <source>
        <dbReference type="EMBL" id="EAZ88623.1"/>
    </source>
</evidence>
<dbReference type="Proteomes" id="UP000003781">
    <property type="component" value="Unassembled WGS sequence"/>
</dbReference>
<name>A3IY47_9CHRO</name>
<evidence type="ECO:0000313" key="2">
    <source>
        <dbReference type="Proteomes" id="UP000003781"/>
    </source>
</evidence>
<accession>A3IY47</accession>
<sequence>MPRKKKKPINLEDKQRNRRETMTNFYINRLTEVCHNPEQVWKLTKDPNNILRLNSQEINDVLTELDRRVAVGEIDSYIKEKIIKGINYQ</sequence>
<dbReference type="RefSeq" id="WP_008278311.1">
    <property type="nucleotide sequence ID" value="NZ_AAXW01000074.1"/>
</dbReference>
<dbReference type="AlphaFoldDB" id="A3IY47"/>
<reference evidence="1 2" key="1">
    <citation type="submission" date="2007-03" db="EMBL/GenBank/DDBJ databases">
        <authorList>
            <person name="Stal L."/>
            <person name="Ferriera S."/>
            <person name="Johnson J."/>
            <person name="Kravitz S."/>
            <person name="Beeson K."/>
            <person name="Sutton G."/>
            <person name="Rogers Y.-H."/>
            <person name="Friedman R."/>
            <person name="Frazier M."/>
            <person name="Venter J.C."/>
        </authorList>
    </citation>
    <scope>NUCLEOTIDE SEQUENCE [LARGE SCALE GENOMIC DNA]</scope>
    <source>
        <strain evidence="1 2">CCY0110</strain>
    </source>
</reference>
<keyword evidence="2" id="KW-1185">Reference proteome</keyword>
<protein>
    <submittedName>
        <fullName evidence="1">Uncharacterized protein</fullName>
    </submittedName>
</protein>
<organism evidence="1 2">
    <name type="scientific">Crocosphaera chwakensis CCY0110</name>
    <dbReference type="NCBI Taxonomy" id="391612"/>
    <lineage>
        <taxon>Bacteria</taxon>
        <taxon>Bacillati</taxon>
        <taxon>Cyanobacteriota</taxon>
        <taxon>Cyanophyceae</taxon>
        <taxon>Oscillatoriophycideae</taxon>
        <taxon>Chroococcales</taxon>
        <taxon>Aphanothecaceae</taxon>
        <taxon>Crocosphaera</taxon>
        <taxon>Crocosphaera chwakensis</taxon>
    </lineage>
</organism>
<proteinExistence type="predicted"/>
<gene>
    <name evidence="1" type="ORF">CY0110_31500</name>
</gene>